<keyword evidence="6" id="KW-0238">DNA-binding</keyword>
<dbReference type="AlphaFoldDB" id="A0A1W4WIS1"/>
<dbReference type="KEGG" id="apln:108736060"/>
<feature type="domain" description="C2H2-type" evidence="9">
    <location>
        <begin position="270"/>
        <end position="297"/>
    </location>
</feature>
<reference evidence="11" key="1">
    <citation type="submission" date="2025-08" db="UniProtKB">
        <authorList>
            <consortium name="RefSeq"/>
        </authorList>
    </citation>
    <scope>IDENTIFICATION</scope>
    <source>
        <tissue evidence="11">Entire body</tissue>
    </source>
</reference>
<dbReference type="Proteomes" id="UP000192223">
    <property type="component" value="Unplaced"/>
</dbReference>
<keyword evidence="7" id="KW-0539">Nucleus</keyword>
<dbReference type="OrthoDB" id="3437960at2759"/>
<proteinExistence type="predicted"/>
<evidence type="ECO:0000256" key="6">
    <source>
        <dbReference type="ARBA" id="ARBA00023125"/>
    </source>
</evidence>
<evidence type="ECO:0000256" key="3">
    <source>
        <dbReference type="ARBA" id="ARBA00022737"/>
    </source>
</evidence>
<dbReference type="InParanoid" id="A0A1W4WIS1"/>
<evidence type="ECO:0000259" key="9">
    <source>
        <dbReference type="PROSITE" id="PS50157"/>
    </source>
</evidence>
<keyword evidence="5" id="KW-0862">Zinc</keyword>
<dbReference type="InterPro" id="IPR013087">
    <property type="entry name" value="Znf_C2H2_type"/>
</dbReference>
<dbReference type="Pfam" id="PF13912">
    <property type="entry name" value="zf-C2H2_6"/>
    <property type="match status" value="2"/>
</dbReference>
<feature type="domain" description="C2H2-type" evidence="9">
    <location>
        <begin position="447"/>
        <end position="474"/>
    </location>
</feature>
<evidence type="ECO:0000256" key="1">
    <source>
        <dbReference type="ARBA" id="ARBA00004123"/>
    </source>
</evidence>
<dbReference type="PANTHER" id="PTHR16515:SF49">
    <property type="entry name" value="GASTRULA ZINC FINGER PROTEIN XLCGF49.1-LIKE-RELATED"/>
    <property type="match status" value="1"/>
</dbReference>
<feature type="domain" description="C2H2-type" evidence="9">
    <location>
        <begin position="531"/>
        <end position="558"/>
    </location>
</feature>
<keyword evidence="4 8" id="KW-0863">Zinc-finger</keyword>
<dbReference type="GO" id="GO:0003677">
    <property type="term" value="F:DNA binding"/>
    <property type="evidence" value="ECO:0007669"/>
    <property type="project" value="UniProtKB-KW"/>
</dbReference>
<dbReference type="SUPFAM" id="SSF57667">
    <property type="entry name" value="beta-beta-alpha zinc fingers"/>
    <property type="match status" value="4"/>
</dbReference>
<accession>A0A1W4WIS1</accession>
<keyword evidence="2" id="KW-0479">Metal-binding</keyword>
<evidence type="ECO:0000256" key="4">
    <source>
        <dbReference type="ARBA" id="ARBA00022771"/>
    </source>
</evidence>
<feature type="domain" description="C2H2-type" evidence="9">
    <location>
        <begin position="557"/>
        <end position="584"/>
    </location>
</feature>
<feature type="domain" description="C2H2-type" evidence="9">
    <location>
        <begin position="503"/>
        <end position="530"/>
    </location>
</feature>
<feature type="domain" description="C2H2-type" evidence="9">
    <location>
        <begin position="391"/>
        <end position="418"/>
    </location>
</feature>
<name>A0A1W4WIS1_AGRPL</name>
<dbReference type="FunFam" id="3.30.160.60:FF:000100">
    <property type="entry name" value="Zinc finger 45-like"/>
    <property type="match status" value="1"/>
</dbReference>
<dbReference type="PANTHER" id="PTHR16515">
    <property type="entry name" value="PR DOMAIN ZINC FINGER PROTEIN"/>
    <property type="match status" value="1"/>
</dbReference>
<dbReference type="PROSITE" id="PS00028">
    <property type="entry name" value="ZINC_FINGER_C2H2_1"/>
    <property type="match status" value="9"/>
</dbReference>
<dbReference type="FunFam" id="3.30.160.60:FF:000204">
    <property type="entry name" value="Zinc finger protein 331"/>
    <property type="match status" value="1"/>
</dbReference>
<evidence type="ECO:0000256" key="2">
    <source>
        <dbReference type="ARBA" id="ARBA00022723"/>
    </source>
</evidence>
<dbReference type="GO" id="GO:0010468">
    <property type="term" value="P:regulation of gene expression"/>
    <property type="evidence" value="ECO:0007669"/>
    <property type="project" value="TreeGrafter"/>
</dbReference>
<dbReference type="Gene3D" id="3.30.160.60">
    <property type="entry name" value="Classic Zinc Finger"/>
    <property type="match status" value="7"/>
</dbReference>
<feature type="domain" description="C2H2-type" evidence="9">
    <location>
        <begin position="419"/>
        <end position="446"/>
    </location>
</feature>
<evidence type="ECO:0000256" key="8">
    <source>
        <dbReference type="PROSITE-ProRule" id="PRU00042"/>
    </source>
</evidence>
<dbReference type="GO" id="GO:0005634">
    <property type="term" value="C:nucleus"/>
    <property type="evidence" value="ECO:0007669"/>
    <property type="project" value="UniProtKB-SubCell"/>
</dbReference>
<dbReference type="Pfam" id="PF00096">
    <property type="entry name" value="zf-C2H2"/>
    <property type="match status" value="4"/>
</dbReference>
<keyword evidence="10" id="KW-1185">Reference proteome</keyword>
<evidence type="ECO:0000313" key="10">
    <source>
        <dbReference type="Proteomes" id="UP000192223"/>
    </source>
</evidence>
<dbReference type="FunFam" id="3.30.160.60:FF:000446">
    <property type="entry name" value="Zinc finger protein"/>
    <property type="match status" value="1"/>
</dbReference>
<protein>
    <submittedName>
        <fullName evidence="11">Zinc finger protein 2 homolog isoform X1</fullName>
    </submittedName>
</protein>
<gene>
    <name evidence="11" type="primary">LOC108736060</name>
</gene>
<feature type="domain" description="C2H2-type" evidence="9">
    <location>
        <begin position="587"/>
        <end position="615"/>
    </location>
</feature>
<dbReference type="SMART" id="SM00355">
    <property type="entry name" value="ZnF_C2H2"/>
    <property type="match status" value="15"/>
</dbReference>
<comment type="subcellular location">
    <subcellularLocation>
        <location evidence="1">Nucleus</location>
    </subcellularLocation>
</comment>
<evidence type="ECO:0000256" key="5">
    <source>
        <dbReference type="ARBA" id="ARBA00022833"/>
    </source>
</evidence>
<dbReference type="InterPro" id="IPR050331">
    <property type="entry name" value="Zinc_finger"/>
</dbReference>
<evidence type="ECO:0000256" key="7">
    <source>
        <dbReference type="ARBA" id="ARBA00023242"/>
    </source>
</evidence>
<dbReference type="GO" id="GO:0008270">
    <property type="term" value="F:zinc ion binding"/>
    <property type="evidence" value="ECO:0007669"/>
    <property type="project" value="UniProtKB-KW"/>
</dbReference>
<dbReference type="GeneID" id="108736060"/>
<dbReference type="PROSITE" id="PS50157">
    <property type="entry name" value="ZINC_FINGER_C2H2_2"/>
    <property type="match status" value="10"/>
</dbReference>
<dbReference type="STRING" id="224129.A0A1W4WIS1"/>
<keyword evidence="3" id="KW-0677">Repeat</keyword>
<dbReference type="RefSeq" id="XP_018323841.1">
    <property type="nucleotide sequence ID" value="XM_018468339.1"/>
</dbReference>
<feature type="domain" description="C2H2-type" evidence="9">
    <location>
        <begin position="475"/>
        <end position="502"/>
    </location>
</feature>
<sequence>MCGVQLECPLCCKEVFSTYSALKNHLIQISQQLKCEICGLQFEKLRNFADHIGSECKLNCKSESSEFCELQEELNSKEITLDHEVLCGEPEVSKQDSNSSENLKSDELYHCSTCDINFTSVEEHIQEYHKGHEVFLEAPIELDKPLDSENYATIVSEESILGLAGLDDDIESQIQCSTIKKNYANDIKEGVYVDKNGRAYTRKMVKIEKFWHKEGKSREQHSPIVEQVCTVNKDNEGKRHLKYVYVYQCPSCPLYFFSSKGYDSHKCHNEKCQFCDCYFSSTKSLCAHMRVHKGDNKQATESTDVEISGSFICNVCNTEFQSYKSLKLHSRMHDPVKLKEIEPPVSYGVSGETQDISQTARETFVCNVCNNTYDKKYEKVHTQSHSLDENFNCEICNKKFYTRENLTMHARVHVGVKKFSCSYCKKPFLTYESLHEHVTSQCQKRQYECQFCGRRFARPHEKVKHERIHTGEKPHICQICGKAFRVSYCLTLHLRTHSGTRPYQCPHCGKRFKAHSVYNHHLLTHSDERKYKCPYCPKAFKTGVQLAGHKNSHTKPFTCTECNRPFASLYAVRIHMDTHQRENNLKHKCWVCGASYARAFALKDHIKEQHQGGGELADLGEEFTEQDEGNEVVEQEILIEMEESGQNEGP</sequence>
<dbReference type="InterPro" id="IPR036236">
    <property type="entry name" value="Znf_C2H2_sf"/>
</dbReference>
<evidence type="ECO:0000313" key="11">
    <source>
        <dbReference type="RefSeq" id="XP_018323841.1"/>
    </source>
</evidence>
<organism evidence="10 11">
    <name type="scientific">Agrilus planipennis</name>
    <name type="common">Emerald ash borer</name>
    <name type="synonym">Agrilus marcopoli</name>
    <dbReference type="NCBI Taxonomy" id="224129"/>
    <lineage>
        <taxon>Eukaryota</taxon>
        <taxon>Metazoa</taxon>
        <taxon>Ecdysozoa</taxon>
        <taxon>Arthropoda</taxon>
        <taxon>Hexapoda</taxon>
        <taxon>Insecta</taxon>
        <taxon>Pterygota</taxon>
        <taxon>Neoptera</taxon>
        <taxon>Endopterygota</taxon>
        <taxon>Coleoptera</taxon>
        <taxon>Polyphaga</taxon>
        <taxon>Elateriformia</taxon>
        <taxon>Buprestoidea</taxon>
        <taxon>Buprestidae</taxon>
        <taxon>Agrilinae</taxon>
        <taxon>Agrilus</taxon>
    </lineage>
</organism>
<feature type="domain" description="C2H2-type" evidence="9">
    <location>
        <begin position="311"/>
        <end position="338"/>
    </location>
</feature>